<dbReference type="Proteomes" id="UP000237347">
    <property type="component" value="Unassembled WGS sequence"/>
</dbReference>
<evidence type="ECO:0000313" key="4">
    <source>
        <dbReference type="Proteomes" id="UP000237347"/>
    </source>
</evidence>
<keyword evidence="1" id="KW-1133">Transmembrane helix</keyword>
<keyword evidence="1" id="KW-0472">Membrane</keyword>
<dbReference type="InterPro" id="IPR056789">
    <property type="entry name" value="LRR_R13L1-DRL21"/>
</dbReference>
<dbReference type="PANTHER" id="PTHR47186:SF30">
    <property type="entry name" value="EF-HAND DOMAIN-CONTAINING PROTEIN"/>
    <property type="match status" value="1"/>
</dbReference>
<dbReference type="Gene3D" id="3.80.10.10">
    <property type="entry name" value="Ribonuclease Inhibitor"/>
    <property type="match status" value="1"/>
</dbReference>
<keyword evidence="4" id="KW-1185">Reference proteome</keyword>
<evidence type="ECO:0000313" key="3">
    <source>
        <dbReference type="EMBL" id="KAK7824672.1"/>
    </source>
</evidence>
<keyword evidence="1" id="KW-0812">Transmembrane</keyword>
<accession>A0AAW0JCR0</accession>
<comment type="caution">
    <text evidence="3">The sequence shown here is derived from an EMBL/GenBank/DDBJ whole genome shotgun (WGS) entry which is preliminary data.</text>
</comment>
<feature type="domain" description="R13L1/DRL21-like LRR repeat region" evidence="2">
    <location>
        <begin position="80"/>
        <end position="186"/>
    </location>
</feature>
<name>A0AAW0JCR0_QUESU</name>
<dbReference type="Pfam" id="PF25019">
    <property type="entry name" value="LRR_R13L1-DRL21"/>
    <property type="match status" value="1"/>
</dbReference>
<dbReference type="PANTHER" id="PTHR47186">
    <property type="entry name" value="LEUCINE-RICH REPEAT-CONTAINING PROTEIN 57"/>
    <property type="match status" value="1"/>
</dbReference>
<organism evidence="3 4">
    <name type="scientific">Quercus suber</name>
    <name type="common">Cork oak</name>
    <dbReference type="NCBI Taxonomy" id="58331"/>
    <lineage>
        <taxon>Eukaryota</taxon>
        <taxon>Viridiplantae</taxon>
        <taxon>Streptophyta</taxon>
        <taxon>Embryophyta</taxon>
        <taxon>Tracheophyta</taxon>
        <taxon>Spermatophyta</taxon>
        <taxon>Magnoliopsida</taxon>
        <taxon>eudicotyledons</taxon>
        <taxon>Gunneridae</taxon>
        <taxon>Pentapetalae</taxon>
        <taxon>rosids</taxon>
        <taxon>fabids</taxon>
        <taxon>Fagales</taxon>
        <taxon>Fagaceae</taxon>
        <taxon>Quercus</taxon>
    </lineage>
</organism>
<dbReference type="InterPro" id="IPR032675">
    <property type="entry name" value="LRR_dom_sf"/>
</dbReference>
<sequence>MNLEYSCSDITKLPETMCNLCNLQTLDISNCRKIKKLPQGMGKLIKLRHLLIDGIRRLSSLRALKKFIIGGINNIGECKLGELKNLVHLKGSFEIKGLENVTDVQEAENAQLKKKIHIRELRLWFGGEAENRRGENDELVLNALEPHPELESTVYTNWVMSLTILKKLQLKHWDKLEQLPPLGKLKACILYRILTNERSARVEDWTSPKITQILESRPFYFWFNMGTLIIVLLQPLFAIVAFASLYIFNNYNVQPIKGLVTSPKLSAEFRSRACCKIKAFILNHMLTNGQKEAEVILYIEECEGELGTVMCLDKTSHARETGLKCAAASMGCKHQVEKDVTNTLEQHPNWKIVNVGGNDPILLLWNNITGSEQERKAALRKDKRPKQYMSECPQILQLATYLYMREIKGHKVQAMVMGFSFSI</sequence>
<dbReference type="AlphaFoldDB" id="A0AAW0JCR0"/>
<evidence type="ECO:0000256" key="1">
    <source>
        <dbReference type="SAM" id="Phobius"/>
    </source>
</evidence>
<protein>
    <submittedName>
        <fullName evidence="3">Disease resistance protein</fullName>
    </submittedName>
</protein>
<feature type="transmembrane region" description="Helical" evidence="1">
    <location>
        <begin position="219"/>
        <end position="248"/>
    </location>
</feature>
<proteinExistence type="predicted"/>
<dbReference type="EMBL" id="PKMF04000595">
    <property type="protein sequence ID" value="KAK7824672.1"/>
    <property type="molecule type" value="Genomic_DNA"/>
</dbReference>
<dbReference type="SUPFAM" id="SSF52058">
    <property type="entry name" value="L domain-like"/>
    <property type="match status" value="1"/>
</dbReference>
<reference evidence="3 4" key="1">
    <citation type="journal article" date="2018" name="Sci. Data">
        <title>The draft genome sequence of cork oak.</title>
        <authorList>
            <person name="Ramos A.M."/>
            <person name="Usie A."/>
            <person name="Barbosa P."/>
            <person name="Barros P.M."/>
            <person name="Capote T."/>
            <person name="Chaves I."/>
            <person name="Simoes F."/>
            <person name="Abreu I."/>
            <person name="Carrasquinho I."/>
            <person name="Faro C."/>
            <person name="Guimaraes J.B."/>
            <person name="Mendonca D."/>
            <person name="Nobrega F."/>
            <person name="Rodrigues L."/>
            <person name="Saibo N.J.M."/>
            <person name="Varela M.C."/>
            <person name="Egas C."/>
            <person name="Matos J."/>
            <person name="Miguel C.M."/>
            <person name="Oliveira M.M."/>
            <person name="Ricardo C.P."/>
            <person name="Goncalves S."/>
        </authorList>
    </citation>
    <scope>NUCLEOTIDE SEQUENCE [LARGE SCALE GENOMIC DNA]</scope>
    <source>
        <strain evidence="4">cv. HL8</strain>
    </source>
</reference>
<evidence type="ECO:0000259" key="2">
    <source>
        <dbReference type="Pfam" id="PF25019"/>
    </source>
</evidence>
<gene>
    <name evidence="3" type="ORF">CFP56_034092</name>
</gene>